<reference evidence="1" key="1">
    <citation type="journal article" date="2019" name="bioRxiv">
        <title>The Genome of the Zebra Mussel, Dreissena polymorpha: A Resource for Invasive Species Research.</title>
        <authorList>
            <person name="McCartney M.A."/>
            <person name="Auch B."/>
            <person name="Kono T."/>
            <person name="Mallez S."/>
            <person name="Zhang Y."/>
            <person name="Obille A."/>
            <person name="Becker A."/>
            <person name="Abrahante J.E."/>
            <person name="Garbe J."/>
            <person name="Badalamenti J.P."/>
            <person name="Herman A."/>
            <person name="Mangelson H."/>
            <person name="Liachko I."/>
            <person name="Sullivan S."/>
            <person name="Sone E.D."/>
            <person name="Koren S."/>
            <person name="Silverstein K.A.T."/>
            <person name="Beckman K.B."/>
            <person name="Gohl D.M."/>
        </authorList>
    </citation>
    <scope>NUCLEOTIDE SEQUENCE</scope>
    <source>
        <strain evidence="1">Duluth1</strain>
        <tissue evidence="1">Whole animal</tissue>
    </source>
</reference>
<sequence length="59" mass="6589">MEDRATLVKVTNIKADWHALSDGEAVWAIANGEAMVEALIMENKCGEIFLKFCVIPTFF</sequence>
<proteinExistence type="predicted"/>
<reference evidence="1" key="2">
    <citation type="submission" date="2020-11" db="EMBL/GenBank/DDBJ databases">
        <authorList>
            <person name="McCartney M.A."/>
            <person name="Auch B."/>
            <person name="Kono T."/>
            <person name="Mallez S."/>
            <person name="Becker A."/>
            <person name="Gohl D.M."/>
            <person name="Silverstein K.A.T."/>
            <person name="Koren S."/>
            <person name="Bechman K.B."/>
            <person name="Herman A."/>
            <person name="Abrahante J.E."/>
            <person name="Garbe J."/>
        </authorList>
    </citation>
    <scope>NUCLEOTIDE SEQUENCE</scope>
    <source>
        <strain evidence="1">Duluth1</strain>
        <tissue evidence="1">Whole animal</tissue>
    </source>
</reference>
<organism evidence="1 2">
    <name type="scientific">Dreissena polymorpha</name>
    <name type="common">Zebra mussel</name>
    <name type="synonym">Mytilus polymorpha</name>
    <dbReference type="NCBI Taxonomy" id="45954"/>
    <lineage>
        <taxon>Eukaryota</taxon>
        <taxon>Metazoa</taxon>
        <taxon>Spiralia</taxon>
        <taxon>Lophotrochozoa</taxon>
        <taxon>Mollusca</taxon>
        <taxon>Bivalvia</taxon>
        <taxon>Autobranchia</taxon>
        <taxon>Heteroconchia</taxon>
        <taxon>Euheterodonta</taxon>
        <taxon>Imparidentia</taxon>
        <taxon>Neoheterodontei</taxon>
        <taxon>Myida</taxon>
        <taxon>Dreissenoidea</taxon>
        <taxon>Dreissenidae</taxon>
        <taxon>Dreissena</taxon>
    </lineage>
</organism>
<keyword evidence="2" id="KW-1185">Reference proteome</keyword>
<comment type="caution">
    <text evidence="1">The sequence shown here is derived from an EMBL/GenBank/DDBJ whole genome shotgun (WGS) entry which is preliminary data.</text>
</comment>
<gene>
    <name evidence="1" type="ORF">DPMN_100068</name>
</gene>
<evidence type="ECO:0000313" key="2">
    <source>
        <dbReference type="Proteomes" id="UP000828390"/>
    </source>
</evidence>
<dbReference type="AlphaFoldDB" id="A0A9D4R710"/>
<dbReference type="Proteomes" id="UP000828390">
    <property type="component" value="Unassembled WGS sequence"/>
</dbReference>
<evidence type="ECO:0000313" key="1">
    <source>
        <dbReference type="EMBL" id="KAH3857461.1"/>
    </source>
</evidence>
<dbReference type="EMBL" id="JAIWYP010000003">
    <property type="protein sequence ID" value="KAH3857461.1"/>
    <property type="molecule type" value="Genomic_DNA"/>
</dbReference>
<accession>A0A9D4R710</accession>
<name>A0A9D4R710_DREPO</name>
<protein>
    <submittedName>
        <fullName evidence="1">Uncharacterized protein</fullName>
    </submittedName>
</protein>